<feature type="compositionally biased region" description="Polar residues" evidence="1">
    <location>
        <begin position="60"/>
        <end position="82"/>
    </location>
</feature>
<reference evidence="3 4" key="1">
    <citation type="journal article" date="2019" name="Int. J. Syst. Evol. Microbiol.">
        <title>The Global Catalogue of Microorganisms (GCM) 10K type strain sequencing project: providing services to taxonomists for standard genome sequencing and annotation.</title>
        <authorList>
            <consortium name="The Broad Institute Genomics Platform"/>
            <consortium name="The Broad Institute Genome Sequencing Center for Infectious Disease"/>
            <person name="Wu L."/>
            <person name="Ma J."/>
        </authorList>
    </citation>
    <scope>NUCLEOTIDE SEQUENCE [LARGE SCALE GENOMIC DNA]</scope>
    <source>
        <strain evidence="3 4">JCM 15481</strain>
    </source>
</reference>
<protein>
    <recommendedName>
        <fullName evidence="5">ATP-binding protein</fullName>
    </recommendedName>
</protein>
<evidence type="ECO:0008006" key="5">
    <source>
        <dbReference type="Google" id="ProtNLM"/>
    </source>
</evidence>
<feature type="chain" id="PRO_5045626231" description="ATP-binding protein" evidence="2">
    <location>
        <begin position="40"/>
        <end position="108"/>
    </location>
</feature>
<feature type="region of interest" description="Disordered" evidence="1">
    <location>
        <begin position="60"/>
        <end position="88"/>
    </location>
</feature>
<gene>
    <name evidence="3" type="ORF">GCM10009802_40620</name>
</gene>
<organism evidence="3 4">
    <name type="scientific">Streptomyces synnematoformans</name>
    <dbReference type="NCBI Taxonomy" id="415721"/>
    <lineage>
        <taxon>Bacteria</taxon>
        <taxon>Bacillati</taxon>
        <taxon>Actinomycetota</taxon>
        <taxon>Actinomycetes</taxon>
        <taxon>Kitasatosporales</taxon>
        <taxon>Streptomycetaceae</taxon>
        <taxon>Streptomyces</taxon>
    </lineage>
</organism>
<name>A0ABN2YTS5_9ACTN</name>
<feature type="region of interest" description="Disordered" evidence="1">
    <location>
        <begin position="35"/>
        <end position="54"/>
    </location>
</feature>
<keyword evidence="4" id="KW-1185">Reference proteome</keyword>
<evidence type="ECO:0000313" key="4">
    <source>
        <dbReference type="Proteomes" id="UP001500443"/>
    </source>
</evidence>
<evidence type="ECO:0000256" key="2">
    <source>
        <dbReference type="SAM" id="SignalP"/>
    </source>
</evidence>
<comment type="caution">
    <text evidence="3">The sequence shown here is derived from an EMBL/GenBank/DDBJ whole genome shotgun (WGS) entry which is preliminary data.</text>
</comment>
<dbReference type="EMBL" id="BAAAPF010000143">
    <property type="protein sequence ID" value="GAA2132274.1"/>
    <property type="molecule type" value="Genomic_DNA"/>
</dbReference>
<sequence>MPLDIRKDEDLNPMKTRKIVGTALLGAAFAAGATGTASAASTPGLPDPVGQLTAPLENVTGSQVASNNGTPPAKPTGQQTAQPPGLGQLGALTGVLPLGSLTGGGLPL</sequence>
<keyword evidence="2" id="KW-0732">Signal</keyword>
<evidence type="ECO:0000256" key="1">
    <source>
        <dbReference type="SAM" id="MobiDB-lite"/>
    </source>
</evidence>
<dbReference type="Proteomes" id="UP001500443">
    <property type="component" value="Unassembled WGS sequence"/>
</dbReference>
<accession>A0ABN2YTS5</accession>
<evidence type="ECO:0000313" key="3">
    <source>
        <dbReference type="EMBL" id="GAA2132274.1"/>
    </source>
</evidence>
<feature type="signal peptide" evidence="2">
    <location>
        <begin position="1"/>
        <end position="39"/>
    </location>
</feature>
<proteinExistence type="predicted"/>